<evidence type="ECO:0000313" key="3">
    <source>
        <dbReference type="Proteomes" id="UP000829685"/>
    </source>
</evidence>
<accession>A0A9P9WCT5</accession>
<dbReference type="InterPro" id="IPR017853">
    <property type="entry name" value="GH"/>
</dbReference>
<evidence type="ECO:0000313" key="2">
    <source>
        <dbReference type="EMBL" id="KAI1857137.1"/>
    </source>
</evidence>
<sequence length="484" mass="53341">MRYQNHHLLAALLSYGSLTKADTTTTINTKTNWGTWEGWGTSLAWWAAAFGTRDDLANIFFTTNSVTYNGASIPGLGFNIVRYNAGACSWNSVNGETMVESPKMIASRQIEGYWINWDNTDPSSSSWDWSVDANQRTMMQKAASRGADTFELFSNSPMWWMLYNHNPAGSDSGSSDNLQSWNYDQFAIYLANVAQHAKANWGITFNSVDPFNEPMANWWNGNSGTQEGCHFDVKTQATVLGTMRTQLNSRGLSSTIISASDENSYDVAVSTWNSLKSAGATGNVGRINVHGYQQASGRRDTLYSLAQSSGKKLWNSEYGESDATGSSLASNLILDFRWLHPTAWVYWQVIDGGGWGLIDGSNDARTLGAVSQKYYVLAQFTRHIRKGMTILDGGSDNTVAAYDAANKKLIIVAVNWGSAQYLNFDLSSFTTPGTNGALVTRWSTMIGSGERYVKYSDTYLSGSKFWSNFATNQIQTFEVSGVTL</sequence>
<proteinExistence type="predicted"/>
<keyword evidence="1" id="KW-0732">Signal</keyword>
<dbReference type="GO" id="GO:0004553">
    <property type="term" value="F:hydrolase activity, hydrolyzing O-glycosyl compounds"/>
    <property type="evidence" value="ECO:0007669"/>
    <property type="project" value="InterPro"/>
</dbReference>
<dbReference type="Gene3D" id="2.60.40.1180">
    <property type="entry name" value="Golgi alpha-mannosidase II"/>
    <property type="match status" value="1"/>
</dbReference>
<name>A0A9P9WCT5_9PEZI</name>
<feature type="signal peptide" evidence="1">
    <location>
        <begin position="1"/>
        <end position="21"/>
    </location>
</feature>
<organism evidence="2 3">
    <name type="scientific">Neoarthrinium moseri</name>
    <dbReference type="NCBI Taxonomy" id="1658444"/>
    <lineage>
        <taxon>Eukaryota</taxon>
        <taxon>Fungi</taxon>
        <taxon>Dikarya</taxon>
        <taxon>Ascomycota</taxon>
        <taxon>Pezizomycotina</taxon>
        <taxon>Sordariomycetes</taxon>
        <taxon>Xylariomycetidae</taxon>
        <taxon>Amphisphaeriales</taxon>
        <taxon>Apiosporaceae</taxon>
        <taxon>Neoarthrinium</taxon>
    </lineage>
</organism>
<comment type="caution">
    <text evidence="2">The sequence shown here is derived from an EMBL/GenBank/DDBJ whole genome shotgun (WGS) entry which is preliminary data.</text>
</comment>
<protein>
    <recommendedName>
        <fullName evidence="4">Endo-beta-1,6-galactanase</fullName>
    </recommendedName>
</protein>
<dbReference type="SUPFAM" id="SSF51445">
    <property type="entry name" value="(Trans)glycosidases"/>
    <property type="match status" value="1"/>
</dbReference>
<dbReference type="Gene3D" id="3.20.20.80">
    <property type="entry name" value="Glycosidases"/>
    <property type="match status" value="1"/>
</dbReference>
<evidence type="ECO:0000256" key="1">
    <source>
        <dbReference type="SAM" id="SignalP"/>
    </source>
</evidence>
<feature type="chain" id="PRO_5040384827" description="Endo-beta-1,6-galactanase" evidence="1">
    <location>
        <begin position="22"/>
        <end position="484"/>
    </location>
</feature>
<reference evidence="2" key="1">
    <citation type="submission" date="2021-03" db="EMBL/GenBank/DDBJ databases">
        <title>Revisited historic fungal species revealed as producer of novel bioactive compounds through whole genome sequencing and comparative genomics.</title>
        <authorList>
            <person name="Vignolle G.A."/>
            <person name="Hochenegger N."/>
            <person name="Mach R.L."/>
            <person name="Mach-Aigner A.R."/>
            <person name="Javad Rahimi M."/>
            <person name="Salim K.A."/>
            <person name="Chan C.M."/>
            <person name="Lim L.B.L."/>
            <person name="Cai F."/>
            <person name="Druzhinina I.S."/>
            <person name="U'Ren J.M."/>
            <person name="Derntl C."/>
        </authorList>
    </citation>
    <scope>NUCLEOTIDE SEQUENCE</scope>
    <source>
        <strain evidence="2">TUCIM 5799</strain>
    </source>
</reference>
<dbReference type="Proteomes" id="UP000829685">
    <property type="component" value="Unassembled WGS sequence"/>
</dbReference>
<dbReference type="AlphaFoldDB" id="A0A9P9WCT5"/>
<dbReference type="InterPro" id="IPR039743">
    <property type="entry name" value="6GAL/EXGAL"/>
</dbReference>
<dbReference type="InterPro" id="IPR013780">
    <property type="entry name" value="Glyco_hydro_b"/>
</dbReference>
<keyword evidence="3" id="KW-1185">Reference proteome</keyword>
<dbReference type="PANTHER" id="PTHR42767">
    <property type="entry name" value="ENDO-BETA-1,6-GALACTANASE"/>
    <property type="match status" value="1"/>
</dbReference>
<gene>
    <name evidence="2" type="ORF">JX265_011338</name>
</gene>
<dbReference type="PANTHER" id="PTHR42767:SF1">
    <property type="entry name" value="ENDO-BETA-1,6-GALACTANASE-LIKE DOMAIN-CONTAINING PROTEIN"/>
    <property type="match status" value="1"/>
</dbReference>
<dbReference type="EMBL" id="JAFIMR010000041">
    <property type="protein sequence ID" value="KAI1857137.1"/>
    <property type="molecule type" value="Genomic_DNA"/>
</dbReference>
<evidence type="ECO:0008006" key="4">
    <source>
        <dbReference type="Google" id="ProtNLM"/>
    </source>
</evidence>